<gene>
    <name evidence="1" type="ORF">PVOR_07435</name>
</gene>
<reference evidence="1 2" key="1">
    <citation type="journal article" date="2010" name="BMC Genomics">
        <title>Genome sequence of the pattern forming Paenibacillus vortex bacterium reveals potential for thriving in complex environments.</title>
        <authorList>
            <person name="Sirota-Madi A."/>
            <person name="Olender T."/>
            <person name="Helman Y."/>
            <person name="Ingham C."/>
            <person name="Brainis I."/>
            <person name="Roth D."/>
            <person name="Hagi E."/>
            <person name="Brodsky L."/>
            <person name="Leshkowitz D."/>
            <person name="Galatenko V."/>
            <person name="Nikolaev V."/>
            <person name="Mugasimangalam R.C."/>
            <person name="Bransburg-Zabary S."/>
            <person name="Gutnick D.L."/>
            <person name="Lancet D."/>
            <person name="Ben-Jacob E."/>
        </authorList>
    </citation>
    <scope>NUCLEOTIDE SEQUENCE [LARGE SCALE GENOMIC DNA]</scope>
    <source>
        <strain evidence="1 2">V453</strain>
    </source>
</reference>
<comment type="caution">
    <text evidence="1">The sequence shown here is derived from an EMBL/GenBank/DDBJ whole genome shotgun (WGS) entry which is preliminary data.</text>
</comment>
<proteinExistence type="predicted"/>
<evidence type="ECO:0000313" key="2">
    <source>
        <dbReference type="Proteomes" id="UP000003094"/>
    </source>
</evidence>
<evidence type="ECO:0000313" key="1">
    <source>
        <dbReference type="EMBL" id="EFU42668.1"/>
    </source>
</evidence>
<protein>
    <submittedName>
        <fullName evidence="1">Uncharacterized protein</fullName>
    </submittedName>
</protein>
<dbReference type="EMBL" id="ADHJ01000013">
    <property type="protein sequence ID" value="EFU42668.1"/>
    <property type="molecule type" value="Genomic_DNA"/>
</dbReference>
<accession>A0A2R9SZ64</accession>
<keyword evidence="2" id="KW-1185">Reference proteome</keyword>
<dbReference type="KEGG" id="pvo:PVOR_07435"/>
<organism evidence="1 2">
    <name type="scientific">Paenibacillus vortex V453</name>
    <dbReference type="NCBI Taxonomy" id="715225"/>
    <lineage>
        <taxon>Bacteria</taxon>
        <taxon>Bacillati</taxon>
        <taxon>Bacillota</taxon>
        <taxon>Bacilli</taxon>
        <taxon>Bacillales</taxon>
        <taxon>Paenibacillaceae</taxon>
        <taxon>Paenibacillus</taxon>
    </lineage>
</organism>
<sequence length="42" mass="4880">MKTMHSLMTFGECAAGHKLRFVTNEKKRRKVANLLMGKPFRD</sequence>
<dbReference type="AlphaFoldDB" id="A0A2R9SZ64"/>
<name>A0A2R9SZ64_9BACL</name>
<dbReference type="Proteomes" id="UP000003094">
    <property type="component" value="Unassembled WGS sequence"/>
</dbReference>